<keyword evidence="1" id="KW-0812">Transmembrane</keyword>
<organism evidence="2 3">
    <name type="scientific">Dreissena polymorpha</name>
    <name type="common">Zebra mussel</name>
    <name type="synonym">Mytilus polymorpha</name>
    <dbReference type="NCBI Taxonomy" id="45954"/>
    <lineage>
        <taxon>Eukaryota</taxon>
        <taxon>Metazoa</taxon>
        <taxon>Spiralia</taxon>
        <taxon>Lophotrochozoa</taxon>
        <taxon>Mollusca</taxon>
        <taxon>Bivalvia</taxon>
        <taxon>Autobranchia</taxon>
        <taxon>Heteroconchia</taxon>
        <taxon>Euheterodonta</taxon>
        <taxon>Imparidentia</taxon>
        <taxon>Neoheterodontei</taxon>
        <taxon>Myida</taxon>
        <taxon>Dreissenoidea</taxon>
        <taxon>Dreissenidae</taxon>
        <taxon>Dreissena</taxon>
    </lineage>
</organism>
<gene>
    <name evidence="2" type="ORF">DPMN_127329</name>
</gene>
<sequence length="90" mass="9981">MSMTYSCSRLETKRDLYIWGELMKLLVYNMLCPTIAAVAMAILIMTYLVPSMDSVASKYLKLITTSVHGDLFTVVVPLGLIFNLSVLASV</sequence>
<name>A0A9D4JWE7_DREPO</name>
<comment type="caution">
    <text evidence="2">The sequence shown here is derived from an EMBL/GenBank/DDBJ whole genome shotgun (WGS) entry which is preliminary data.</text>
</comment>
<evidence type="ECO:0000256" key="1">
    <source>
        <dbReference type="SAM" id="Phobius"/>
    </source>
</evidence>
<reference evidence="2" key="2">
    <citation type="submission" date="2020-11" db="EMBL/GenBank/DDBJ databases">
        <authorList>
            <person name="McCartney M.A."/>
            <person name="Auch B."/>
            <person name="Kono T."/>
            <person name="Mallez S."/>
            <person name="Becker A."/>
            <person name="Gohl D.M."/>
            <person name="Silverstein K.A.T."/>
            <person name="Koren S."/>
            <person name="Bechman K.B."/>
            <person name="Herman A."/>
            <person name="Abrahante J.E."/>
            <person name="Garbe J."/>
        </authorList>
    </citation>
    <scope>NUCLEOTIDE SEQUENCE</scope>
    <source>
        <strain evidence="2">Duluth1</strain>
        <tissue evidence="2">Whole animal</tissue>
    </source>
</reference>
<evidence type="ECO:0000313" key="2">
    <source>
        <dbReference type="EMBL" id="KAH3825454.1"/>
    </source>
</evidence>
<reference evidence="2" key="1">
    <citation type="journal article" date="2019" name="bioRxiv">
        <title>The Genome of the Zebra Mussel, Dreissena polymorpha: A Resource for Invasive Species Research.</title>
        <authorList>
            <person name="McCartney M.A."/>
            <person name="Auch B."/>
            <person name="Kono T."/>
            <person name="Mallez S."/>
            <person name="Zhang Y."/>
            <person name="Obille A."/>
            <person name="Becker A."/>
            <person name="Abrahante J.E."/>
            <person name="Garbe J."/>
            <person name="Badalamenti J.P."/>
            <person name="Herman A."/>
            <person name="Mangelson H."/>
            <person name="Liachko I."/>
            <person name="Sullivan S."/>
            <person name="Sone E.D."/>
            <person name="Koren S."/>
            <person name="Silverstein K.A.T."/>
            <person name="Beckman K.B."/>
            <person name="Gohl D.M."/>
        </authorList>
    </citation>
    <scope>NUCLEOTIDE SEQUENCE</scope>
    <source>
        <strain evidence="2">Duluth1</strain>
        <tissue evidence="2">Whole animal</tissue>
    </source>
</reference>
<dbReference type="AlphaFoldDB" id="A0A9D4JWE7"/>
<dbReference type="EMBL" id="JAIWYP010000005">
    <property type="protein sequence ID" value="KAH3825454.1"/>
    <property type="molecule type" value="Genomic_DNA"/>
</dbReference>
<feature type="transmembrane region" description="Helical" evidence="1">
    <location>
        <begin position="26"/>
        <end position="49"/>
    </location>
</feature>
<keyword evidence="1" id="KW-0472">Membrane</keyword>
<evidence type="ECO:0000313" key="3">
    <source>
        <dbReference type="Proteomes" id="UP000828390"/>
    </source>
</evidence>
<proteinExistence type="predicted"/>
<accession>A0A9D4JWE7</accession>
<keyword evidence="3" id="KW-1185">Reference proteome</keyword>
<feature type="transmembrane region" description="Helical" evidence="1">
    <location>
        <begin position="70"/>
        <end position="88"/>
    </location>
</feature>
<dbReference type="Proteomes" id="UP000828390">
    <property type="component" value="Unassembled WGS sequence"/>
</dbReference>
<keyword evidence="1" id="KW-1133">Transmembrane helix</keyword>
<protein>
    <submittedName>
        <fullName evidence="2">Uncharacterized protein</fullName>
    </submittedName>
</protein>